<evidence type="ECO:0000259" key="9">
    <source>
        <dbReference type="Pfam" id="PF06429"/>
    </source>
</evidence>
<dbReference type="GO" id="GO:0005576">
    <property type="term" value="C:extracellular region"/>
    <property type="evidence" value="ECO:0007669"/>
    <property type="project" value="UniProtKB-SubCell"/>
</dbReference>
<dbReference type="RefSeq" id="WP_048571103.1">
    <property type="nucleotide sequence ID" value="NZ_LFVU01000027.1"/>
</dbReference>
<dbReference type="GO" id="GO:0009424">
    <property type="term" value="C:bacterial-type flagellum hook"/>
    <property type="evidence" value="ECO:0007669"/>
    <property type="project" value="InterPro"/>
</dbReference>
<keyword evidence="5" id="KW-0964">Secreted</keyword>
<dbReference type="AlphaFoldDB" id="A0A0J8D725"/>
<keyword evidence="11" id="KW-0969">Cilium</keyword>
<dbReference type="SUPFAM" id="SSF64518">
    <property type="entry name" value="Phase 1 flagellin"/>
    <property type="match status" value="1"/>
</dbReference>
<dbReference type="Proteomes" id="UP000036756">
    <property type="component" value="Unassembled WGS sequence"/>
</dbReference>
<dbReference type="InterPro" id="IPR002371">
    <property type="entry name" value="FlgK"/>
</dbReference>
<evidence type="ECO:0000256" key="1">
    <source>
        <dbReference type="ARBA" id="ARBA00004365"/>
    </source>
</evidence>
<reference evidence="11 12" key="1">
    <citation type="submission" date="2015-06" db="EMBL/GenBank/DDBJ databases">
        <title>Draft genome sequence of the purine-degrading Clostridium cylindrosporum HC-1 (DSM 605).</title>
        <authorList>
            <person name="Poehlein A."/>
            <person name="Schiel-Bengelsdorf B."/>
            <person name="Bengelsdorf F."/>
            <person name="Daniel R."/>
            <person name="Duerre P."/>
        </authorList>
    </citation>
    <scope>NUCLEOTIDE SEQUENCE [LARGE SCALE GENOMIC DNA]</scope>
    <source>
        <strain evidence="11 12">DSM 605</strain>
    </source>
</reference>
<evidence type="ECO:0000256" key="2">
    <source>
        <dbReference type="ARBA" id="ARBA00004613"/>
    </source>
</evidence>
<evidence type="ECO:0000313" key="12">
    <source>
        <dbReference type="Proteomes" id="UP000036756"/>
    </source>
</evidence>
<comment type="subcellular location">
    <subcellularLocation>
        <location evidence="1">Bacterial flagellum</location>
    </subcellularLocation>
    <subcellularLocation>
        <location evidence="2">Secreted</location>
    </subcellularLocation>
</comment>
<dbReference type="InterPro" id="IPR001444">
    <property type="entry name" value="Flag_bb_rod_N"/>
</dbReference>
<protein>
    <recommendedName>
        <fullName evidence="4">Flagellar hook-associated protein 1</fullName>
    </recommendedName>
</protein>
<feature type="domain" description="Flagellar basal body rod protein N-terminal" evidence="8">
    <location>
        <begin position="10"/>
        <end position="37"/>
    </location>
</feature>
<dbReference type="STRING" id="1121307.CLCY_2c04490"/>
<proteinExistence type="inferred from homology"/>
<feature type="coiled-coil region" evidence="7">
    <location>
        <begin position="155"/>
        <end position="200"/>
    </location>
</feature>
<dbReference type="OrthoDB" id="9802553at2"/>
<dbReference type="PRINTS" id="PR01005">
    <property type="entry name" value="FLGHOOKAP1"/>
</dbReference>
<sequence length="611" mass="68080">MSGLFYTFSIAKRGMAAQQTSLHVTSHNVSNSNTIGYSKQRATHKTTDPFPMPALNNPVGPGQLGTGVEVSEITRARDEFIDNSIRRETSNLLTYSSRDQFLNSIESIINEPGDTGLSNSLTKFWDAWQGLSTNPENATSRKLVVSNATALGDSFRQTYTQLEELEKDLSQLQRDHIFSVNSILNQVSELNEQIKQITINGQMPNDLMDRRDALLDNLSEHINFKVEKGDFNSIRVVTKDPNGNERYLVADSKVINGVAAIDDVSFKIGAKDIDKSSFPLNINKTTDIPISSPKITFKVYIDGDINKPSIKTVDLTEDNIKKYFNVEYIDSDNIRIDSIKDANLLYNKGTKDISQAIQNAESFDFANGAIKGLEKQKVEISDYKNQINDMARTIVIAVNTIHSNDNTKNYDKDKNNYINFFEDIVGSNHPAASLKVNEVIVKDVSKINAGSVIQDKDIIINTVTGETQKPDSGDNYRAKRIAELRNIRLDVANIKNSNDFIKQAYDVSSPTFTGNLAKDPIIQSSSGDTVDTYYKGMVAELGVSAQEAKRVVENQENLIQQLDIQRQAVSGVSVDEEMIDMLQFQRAYQANAKMINVVDELLDVVVNGLKR</sequence>
<gene>
    <name evidence="11" type="primary">flgK</name>
    <name evidence="11" type="ORF">CLCY_2c04490</name>
</gene>
<evidence type="ECO:0000259" key="8">
    <source>
        <dbReference type="Pfam" id="PF00460"/>
    </source>
</evidence>
<dbReference type="PATRIC" id="fig|1121307.3.peg.1307"/>
<keyword evidence="11" id="KW-0282">Flagellum</keyword>
<dbReference type="Pfam" id="PF00460">
    <property type="entry name" value="Flg_bb_rod"/>
    <property type="match status" value="1"/>
</dbReference>
<accession>A0A0J8D725</accession>
<dbReference type="InterPro" id="IPR053927">
    <property type="entry name" value="FlgK_helical"/>
</dbReference>
<keyword evidence="11" id="KW-0966">Cell projection</keyword>
<feature type="domain" description="Flagellar basal-body/hook protein C-terminal" evidence="9">
    <location>
        <begin position="569"/>
        <end position="606"/>
    </location>
</feature>
<dbReference type="GO" id="GO:0044780">
    <property type="term" value="P:bacterial-type flagellum assembly"/>
    <property type="evidence" value="ECO:0007669"/>
    <property type="project" value="InterPro"/>
</dbReference>
<dbReference type="Pfam" id="PF06429">
    <property type="entry name" value="Flg_bbr_C"/>
    <property type="match status" value="1"/>
</dbReference>
<dbReference type="PANTHER" id="PTHR30033:SF1">
    <property type="entry name" value="FLAGELLAR HOOK-ASSOCIATED PROTEIN 1"/>
    <property type="match status" value="1"/>
</dbReference>
<keyword evidence="6" id="KW-0975">Bacterial flagellum</keyword>
<evidence type="ECO:0000256" key="6">
    <source>
        <dbReference type="ARBA" id="ARBA00023143"/>
    </source>
</evidence>
<dbReference type="PANTHER" id="PTHR30033">
    <property type="entry name" value="FLAGELLAR HOOK-ASSOCIATED PROTEIN 1"/>
    <property type="match status" value="1"/>
</dbReference>
<dbReference type="GO" id="GO:0005198">
    <property type="term" value="F:structural molecule activity"/>
    <property type="evidence" value="ECO:0007669"/>
    <property type="project" value="InterPro"/>
</dbReference>
<comment type="similarity">
    <text evidence="3">Belongs to the flagella basal body rod proteins family.</text>
</comment>
<evidence type="ECO:0000313" key="11">
    <source>
        <dbReference type="EMBL" id="KMT21687.1"/>
    </source>
</evidence>
<evidence type="ECO:0000256" key="7">
    <source>
        <dbReference type="SAM" id="Coils"/>
    </source>
</evidence>
<dbReference type="InterPro" id="IPR010930">
    <property type="entry name" value="Flg_bb/hook_C_dom"/>
</dbReference>
<dbReference type="NCBIfam" id="TIGR02492">
    <property type="entry name" value="flgK_ends"/>
    <property type="match status" value="1"/>
</dbReference>
<evidence type="ECO:0000256" key="5">
    <source>
        <dbReference type="ARBA" id="ARBA00022525"/>
    </source>
</evidence>
<dbReference type="Pfam" id="PF22638">
    <property type="entry name" value="FlgK_D1"/>
    <property type="match status" value="1"/>
</dbReference>
<feature type="domain" description="Flagellar hook-associated protein FlgK helical" evidence="10">
    <location>
        <begin position="102"/>
        <end position="253"/>
    </location>
</feature>
<organism evidence="11 12">
    <name type="scientific">Clostridium cylindrosporum DSM 605</name>
    <dbReference type="NCBI Taxonomy" id="1121307"/>
    <lineage>
        <taxon>Bacteria</taxon>
        <taxon>Bacillati</taxon>
        <taxon>Bacillota</taxon>
        <taxon>Clostridia</taxon>
        <taxon>Eubacteriales</taxon>
        <taxon>Clostridiaceae</taxon>
        <taxon>Clostridium</taxon>
    </lineage>
</organism>
<keyword evidence="12" id="KW-1185">Reference proteome</keyword>
<name>A0A0J8D725_CLOCY</name>
<keyword evidence="7" id="KW-0175">Coiled coil</keyword>
<comment type="caution">
    <text evidence="11">The sequence shown here is derived from an EMBL/GenBank/DDBJ whole genome shotgun (WGS) entry which is preliminary data.</text>
</comment>
<evidence type="ECO:0000256" key="3">
    <source>
        <dbReference type="ARBA" id="ARBA00009677"/>
    </source>
</evidence>
<evidence type="ECO:0000259" key="10">
    <source>
        <dbReference type="Pfam" id="PF22638"/>
    </source>
</evidence>
<evidence type="ECO:0000256" key="4">
    <source>
        <dbReference type="ARBA" id="ARBA00016244"/>
    </source>
</evidence>
<dbReference type="EMBL" id="LFVU01000027">
    <property type="protein sequence ID" value="KMT21687.1"/>
    <property type="molecule type" value="Genomic_DNA"/>
</dbReference>